<dbReference type="Pfam" id="PF03594">
    <property type="entry name" value="BenE"/>
    <property type="match status" value="1"/>
</dbReference>
<feature type="transmembrane region" description="Helical" evidence="1">
    <location>
        <begin position="76"/>
        <end position="94"/>
    </location>
</feature>
<dbReference type="RefSeq" id="WP_408610005.1">
    <property type="nucleotide sequence ID" value="NZ_CP033972.1"/>
</dbReference>
<dbReference type="AlphaFoldDB" id="A0A3G8JM19"/>
<keyword evidence="1" id="KW-0812">Transmembrane</keyword>
<evidence type="ECO:0000313" key="3">
    <source>
        <dbReference type="Proteomes" id="UP000271469"/>
    </source>
</evidence>
<feature type="transmembrane region" description="Helical" evidence="1">
    <location>
        <begin position="299"/>
        <end position="326"/>
    </location>
</feature>
<dbReference type="PANTHER" id="PTHR30199:SF0">
    <property type="entry name" value="INNER MEMBRANE PROTEIN YDCO"/>
    <property type="match status" value="1"/>
</dbReference>
<sequence length="403" mass="40199">MVARVTTTAPSRLQQPIVAGIVTALVGFTSSFAVVIAGLRAVGASAEQAASGLLALTVIFGLGIVVLSVRTRAPITLAWSTPGAALLASMAASYHAGWAAAVGAFVVVGVLIVVTGLVPALGDLISRIPTPIAQAMLAGVLITLCLAPMRSLVDAPVLTIPVLVVWLAATRWLPRWALPLAMVTALVVIGVHVAVNGADDAAPTNWLPSLTFTVPELDLAAIVGLAVPLFIVTMASQNIPGVAVLSSFGYATPWRAAMTVTGVGTIVAAPFGGHAINLAALSAALAAGDEAGPDRSRRWIAGVSAGITYLVLAALSGVLVTIAAIAPGGLVEAVAGLALLGTFAAAIVGAFTAVETRVPAALTFVAAASGVTFFGIGGAFWGLVIGLVAHAVLRVGKSAETDG</sequence>
<organism evidence="2 3">
    <name type="scientific">Gordonia insulae</name>
    <dbReference type="NCBI Taxonomy" id="2420509"/>
    <lineage>
        <taxon>Bacteria</taxon>
        <taxon>Bacillati</taxon>
        <taxon>Actinomycetota</taxon>
        <taxon>Actinomycetes</taxon>
        <taxon>Mycobacteriales</taxon>
        <taxon>Gordoniaceae</taxon>
        <taxon>Gordonia</taxon>
    </lineage>
</organism>
<feature type="transmembrane region" description="Helical" evidence="1">
    <location>
        <begin position="360"/>
        <end position="393"/>
    </location>
</feature>
<dbReference type="GO" id="GO:0042925">
    <property type="term" value="F:benzoate transmembrane transporter activity"/>
    <property type="evidence" value="ECO:0007669"/>
    <property type="project" value="InterPro"/>
</dbReference>
<dbReference type="Proteomes" id="UP000271469">
    <property type="component" value="Chromosome"/>
</dbReference>
<dbReference type="GO" id="GO:0005886">
    <property type="term" value="C:plasma membrane"/>
    <property type="evidence" value="ECO:0007669"/>
    <property type="project" value="TreeGrafter"/>
</dbReference>
<dbReference type="InterPro" id="IPR004711">
    <property type="entry name" value="Benzoate_Transporter"/>
</dbReference>
<proteinExistence type="predicted"/>
<feature type="transmembrane region" description="Helical" evidence="1">
    <location>
        <begin position="180"/>
        <end position="199"/>
    </location>
</feature>
<feature type="transmembrane region" description="Helical" evidence="1">
    <location>
        <begin position="49"/>
        <end position="69"/>
    </location>
</feature>
<dbReference type="NCBIfam" id="TIGR00843">
    <property type="entry name" value="benE"/>
    <property type="match status" value="1"/>
</dbReference>
<keyword evidence="3" id="KW-1185">Reference proteome</keyword>
<dbReference type="EMBL" id="CP033972">
    <property type="protein sequence ID" value="AZG46124.1"/>
    <property type="molecule type" value="Genomic_DNA"/>
</dbReference>
<feature type="transmembrane region" description="Helical" evidence="1">
    <location>
        <begin position="333"/>
        <end position="354"/>
    </location>
</feature>
<feature type="transmembrane region" description="Helical" evidence="1">
    <location>
        <begin position="132"/>
        <end position="149"/>
    </location>
</feature>
<gene>
    <name evidence="2" type="primary">ydcO</name>
    <name evidence="2" type="ORF">D7316_02725</name>
</gene>
<accession>A0A3G8JM19</accession>
<feature type="transmembrane region" description="Helical" evidence="1">
    <location>
        <begin position="100"/>
        <end position="120"/>
    </location>
</feature>
<feature type="transmembrane region" description="Helical" evidence="1">
    <location>
        <begin position="155"/>
        <end position="173"/>
    </location>
</feature>
<keyword evidence="1" id="KW-0472">Membrane</keyword>
<feature type="transmembrane region" description="Helical" evidence="1">
    <location>
        <begin position="21"/>
        <end position="43"/>
    </location>
</feature>
<name>A0A3G8JM19_9ACTN</name>
<reference evidence="2 3" key="1">
    <citation type="submission" date="2018-11" db="EMBL/GenBank/DDBJ databases">
        <title>Gordonia insulae sp. nov., isolated from an island soil.</title>
        <authorList>
            <person name="Kim Y.S."/>
            <person name="Kim S.B."/>
        </authorList>
    </citation>
    <scope>NUCLEOTIDE SEQUENCE [LARGE SCALE GENOMIC DNA]</scope>
    <source>
        <strain evidence="2 3">MMS17-SY073</strain>
    </source>
</reference>
<feature type="transmembrane region" description="Helical" evidence="1">
    <location>
        <begin position="257"/>
        <end position="287"/>
    </location>
</feature>
<evidence type="ECO:0000256" key="1">
    <source>
        <dbReference type="SAM" id="Phobius"/>
    </source>
</evidence>
<evidence type="ECO:0000313" key="2">
    <source>
        <dbReference type="EMBL" id="AZG46124.1"/>
    </source>
</evidence>
<protein>
    <submittedName>
        <fullName evidence="2">Inner membrane protein YdcO</fullName>
    </submittedName>
</protein>
<dbReference type="KEGG" id="gom:D7316_02725"/>
<keyword evidence="1" id="KW-1133">Transmembrane helix</keyword>
<feature type="transmembrane region" description="Helical" evidence="1">
    <location>
        <begin position="219"/>
        <end position="245"/>
    </location>
</feature>
<dbReference type="PANTHER" id="PTHR30199">
    <property type="entry name" value="MFS FAMILY TRANSPORTER, PREDICTED SUBSTRATE BENZOATE"/>
    <property type="match status" value="1"/>
</dbReference>